<keyword evidence="7" id="KW-0539">Nucleus</keyword>
<keyword evidence="4" id="KW-0158">Chromosome</keyword>
<feature type="compositionally biased region" description="Polar residues" evidence="9">
    <location>
        <begin position="100"/>
        <end position="109"/>
    </location>
</feature>
<organism evidence="10 11">
    <name type="scientific">Russula ochroleuca</name>
    <dbReference type="NCBI Taxonomy" id="152965"/>
    <lineage>
        <taxon>Eukaryota</taxon>
        <taxon>Fungi</taxon>
        <taxon>Dikarya</taxon>
        <taxon>Basidiomycota</taxon>
        <taxon>Agaricomycotina</taxon>
        <taxon>Agaricomycetes</taxon>
        <taxon>Russulales</taxon>
        <taxon>Russulaceae</taxon>
        <taxon>Russula</taxon>
    </lineage>
</organism>
<reference evidence="10" key="2">
    <citation type="journal article" date="2020" name="Nat. Commun.">
        <title>Large-scale genome sequencing of mycorrhizal fungi provides insights into the early evolution of symbiotic traits.</title>
        <authorList>
            <person name="Miyauchi S."/>
            <person name="Kiss E."/>
            <person name="Kuo A."/>
            <person name="Drula E."/>
            <person name="Kohler A."/>
            <person name="Sanchez-Garcia M."/>
            <person name="Morin E."/>
            <person name="Andreopoulos B."/>
            <person name="Barry K.W."/>
            <person name="Bonito G."/>
            <person name="Buee M."/>
            <person name="Carver A."/>
            <person name="Chen C."/>
            <person name="Cichocki N."/>
            <person name="Clum A."/>
            <person name="Culley D."/>
            <person name="Crous P.W."/>
            <person name="Fauchery L."/>
            <person name="Girlanda M."/>
            <person name="Hayes R.D."/>
            <person name="Keri Z."/>
            <person name="LaButti K."/>
            <person name="Lipzen A."/>
            <person name="Lombard V."/>
            <person name="Magnuson J."/>
            <person name="Maillard F."/>
            <person name="Murat C."/>
            <person name="Nolan M."/>
            <person name="Ohm R.A."/>
            <person name="Pangilinan J."/>
            <person name="Pereira M.F."/>
            <person name="Perotto S."/>
            <person name="Peter M."/>
            <person name="Pfister S."/>
            <person name="Riley R."/>
            <person name="Sitrit Y."/>
            <person name="Stielow J.B."/>
            <person name="Szollosi G."/>
            <person name="Zifcakova L."/>
            <person name="Stursova M."/>
            <person name="Spatafora J.W."/>
            <person name="Tedersoo L."/>
            <person name="Vaario L.M."/>
            <person name="Yamada A."/>
            <person name="Yan M."/>
            <person name="Wang P."/>
            <person name="Xu J."/>
            <person name="Bruns T."/>
            <person name="Baldrian P."/>
            <person name="Vilgalys R."/>
            <person name="Dunand C."/>
            <person name="Henrissat B."/>
            <person name="Grigoriev I.V."/>
            <person name="Hibbett D."/>
            <person name="Nagy L.G."/>
            <person name="Martin F.M."/>
        </authorList>
    </citation>
    <scope>NUCLEOTIDE SEQUENCE</scope>
    <source>
        <strain evidence="10">Prilba</strain>
    </source>
</reference>
<feature type="region of interest" description="Disordered" evidence="9">
    <location>
        <begin position="370"/>
        <end position="402"/>
    </location>
</feature>
<proteinExistence type="predicted"/>
<evidence type="ECO:0000256" key="9">
    <source>
        <dbReference type="SAM" id="MobiDB-lite"/>
    </source>
</evidence>
<feature type="region of interest" description="Disordered" evidence="9">
    <location>
        <begin position="468"/>
        <end position="487"/>
    </location>
</feature>
<feature type="compositionally biased region" description="Low complexity" evidence="9">
    <location>
        <begin position="380"/>
        <end position="392"/>
    </location>
</feature>
<dbReference type="InterPro" id="IPR040260">
    <property type="entry name" value="RFA2-like"/>
</dbReference>
<comment type="caution">
    <text evidence="10">The sequence shown here is derived from an EMBL/GenBank/DDBJ whole genome shotgun (WGS) entry which is preliminary data.</text>
</comment>
<evidence type="ECO:0000313" key="11">
    <source>
        <dbReference type="Proteomes" id="UP000759537"/>
    </source>
</evidence>
<comment type="subcellular location">
    <subcellularLocation>
        <location evidence="2">Chromosome</location>
        <location evidence="2">Telomere</location>
    </subcellularLocation>
    <subcellularLocation>
        <location evidence="1">Nucleus</location>
    </subcellularLocation>
</comment>
<keyword evidence="6" id="KW-0238">DNA-binding</keyword>
<keyword evidence="5" id="KW-0779">Telomere</keyword>
<protein>
    <recommendedName>
        <fullName evidence="3">CST complex subunit STN1</fullName>
    </recommendedName>
    <alternativeName>
        <fullName evidence="8">Suppressor of cdc thirteen homolog</fullName>
    </alternativeName>
</protein>
<feature type="region of interest" description="Disordered" evidence="9">
    <location>
        <begin position="200"/>
        <end position="235"/>
    </location>
</feature>
<evidence type="ECO:0000256" key="3">
    <source>
        <dbReference type="ARBA" id="ARBA00017411"/>
    </source>
</evidence>
<dbReference type="AlphaFoldDB" id="A0A9P5N2E8"/>
<dbReference type="Proteomes" id="UP000759537">
    <property type="component" value="Unassembled WGS sequence"/>
</dbReference>
<dbReference type="Gene3D" id="2.40.50.140">
    <property type="entry name" value="Nucleic acid-binding proteins"/>
    <property type="match status" value="1"/>
</dbReference>
<dbReference type="PANTHER" id="PTHR13989">
    <property type="entry name" value="REPLICATION PROTEIN A-RELATED"/>
    <property type="match status" value="1"/>
</dbReference>
<evidence type="ECO:0000256" key="7">
    <source>
        <dbReference type="ARBA" id="ARBA00023242"/>
    </source>
</evidence>
<evidence type="ECO:0000256" key="6">
    <source>
        <dbReference type="ARBA" id="ARBA00023125"/>
    </source>
</evidence>
<name>A0A9P5N2E8_9AGAM</name>
<evidence type="ECO:0000256" key="2">
    <source>
        <dbReference type="ARBA" id="ARBA00004574"/>
    </source>
</evidence>
<evidence type="ECO:0000256" key="5">
    <source>
        <dbReference type="ARBA" id="ARBA00022895"/>
    </source>
</evidence>
<dbReference type="OrthoDB" id="77828at2759"/>
<dbReference type="GO" id="GO:0005634">
    <property type="term" value="C:nucleus"/>
    <property type="evidence" value="ECO:0007669"/>
    <property type="project" value="UniProtKB-SubCell"/>
</dbReference>
<dbReference type="SUPFAM" id="SSF50249">
    <property type="entry name" value="Nucleic acid-binding proteins"/>
    <property type="match status" value="1"/>
</dbReference>
<feature type="region of interest" description="Disordered" evidence="9">
    <location>
        <begin position="272"/>
        <end position="340"/>
    </location>
</feature>
<gene>
    <name evidence="10" type="ORF">DFH94DRAFT_623468</name>
</gene>
<dbReference type="GO" id="GO:0000781">
    <property type="term" value="C:chromosome, telomeric region"/>
    <property type="evidence" value="ECO:0007669"/>
    <property type="project" value="UniProtKB-SubCell"/>
</dbReference>
<sequence>MCGDHTREQLTNWVMSKDAVASCFIKDVLSMSESEHAGVPYYFLGRVPCRSVSLVAIVVGAVAYESRIVYTLDDGTGTIECAFRPSEGEPKSKRTKTRTSPHQPTTTNLRPCPPLVPVGSVVKAQGKVRVKRNSRDIHGESIVRCRGVREELEHWQRVTALHKDYYFKPERFVIPPLSGTNAVGVPQDVPHTPKSTKVIASLASTPSTHSTASSSSTSSPAKSSSEDSSLLPRLRHPSRLHSRDLTENTFRIYVKHFMDNLRYLNFARRPPCESDLEEDSDTDSIAGAIDKTPITPTKKKPTPGDDPTPRLSRRASALMTPRARPPHSASRLNHSGHGDDDNEVMVGCTLSFLLRVPELANLACRVVQTEARRREKTRQSQSKSGVTSLGSSSRERRAVVSSTEGTVPKVKRLFSWAIRKLYQDGSIIMWDGLALSVLEPHIMPDSSMLYRSSQLENDGRSRLVSRYGAQPADDNSMENLSDPPSDEEAYASLSTAYLATQVEQAIRSLIALQTRRRRENENAYMGPAEDITTHLRRGDDRWKRVNGWAVQEALEWLRDNGRVWCVSEDDGGRWELCS</sequence>
<dbReference type="InterPro" id="IPR012340">
    <property type="entry name" value="NA-bd_OB-fold"/>
</dbReference>
<keyword evidence="11" id="KW-1185">Reference proteome</keyword>
<dbReference type="EMBL" id="WHVB01000003">
    <property type="protein sequence ID" value="KAF8484601.1"/>
    <property type="molecule type" value="Genomic_DNA"/>
</dbReference>
<evidence type="ECO:0000256" key="8">
    <source>
        <dbReference type="ARBA" id="ARBA00030039"/>
    </source>
</evidence>
<dbReference type="PANTHER" id="PTHR13989:SF33">
    <property type="entry name" value="CST COMPLEX SUBUNIT STN1"/>
    <property type="match status" value="1"/>
</dbReference>
<evidence type="ECO:0000313" key="10">
    <source>
        <dbReference type="EMBL" id="KAF8484601.1"/>
    </source>
</evidence>
<dbReference type="GO" id="GO:0003677">
    <property type="term" value="F:DNA binding"/>
    <property type="evidence" value="ECO:0007669"/>
    <property type="project" value="UniProtKB-KW"/>
</dbReference>
<evidence type="ECO:0000256" key="1">
    <source>
        <dbReference type="ARBA" id="ARBA00004123"/>
    </source>
</evidence>
<feature type="compositionally biased region" description="Low complexity" evidence="9">
    <location>
        <begin position="200"/>
        <end position="232"/>
    </location>
</feature>
<evidence type="ECO:0000256" key="4">
    <source>
        <dbReference type="ARBA" id="ARBA00022454"/>
    </source>
</evidence>
<accession>A0A9P5N2E8</accession>
<reference evidence="10" key="1">
    <citation type="submission" date="2019-10" db="EMBL/GenBank/DDBJ databases">
        <authorList>
            <consortium name="DOE Joint Genome Institute"/>
            <person name="Kuo A."/>
            <person name="Miyauchi S."/>
            <person name="Kiss E."/>
            <person name="Drula E."/>
            <person name="Kohler A."/>
            <person name="Sanchez-Garcia M."/>
            <person name="Andreopoulos B."/>
            <person name="Barry K.W."/>
            <person name="Bonito G."/>
            <person name="Buee M."/>
            <person name="Carver A."/>
            <person name="Chen C."/>
            <person name="Cichocki N."/>
            <person name="Clum A."/>
            <person name="Culley D."/>
            <person name="Crous P.W."/>
            <person name="Fauchery L."/>
            <person name="Girlanda M."/>
            <person name="Hayes R."/>
            <person name="Keri Z."/>
            <person name="LaButti K."/>
            <person name="Lipzen A."/>
            <person name="Lombard V."/>
            <person name="Magnuson J."/>
            <person name="Maillard F."/>
            <person name="Morin E."/>
            <person name="Murat C."/>
            <person name="Nolan M."/>
            <person name="Ohm R."/>
            <person name="Pangilinan J."/>
            <person name="Pereira M."/>
            <person name="Perotto S."/>
            <person name="Peter M."/>
            <person name="Riley R."/>
            <person name="Sitrit Y."/>
            <person name="Stielow B."/>
            <person name="Szollosi G."/>
            <person name="Zifcakova L."/>
            <person name="Stursova M."/>
            <person name="Spatafora J.W."/>
            <person name="Tedersoo L."/>
            <person name="Vaario L.-M."/>
            <person name="Yamada A."/>
            <person name="Yan M."/>
            <person name="Wang P."/>
            <person name="Xu J."/>
            <person name="Bruns T."/>
            <person name="Baldrian P."/>
            <person name="Vilgalys R."/>
            <person name="Henrissat B."/>
            <person name="Grigoriev I.V."/>
            <person name="Hibbett D."/>
            <person name="Nagy L.G."/>
            <person name="Martin F.M."/>
        </authorList>
    </citation>
    <scope>NUCLEOTIDE SEQUENCE</scope>
    <source>
        <strain evidence="10">Prilba</strain>
    </source>
</reference>
<feature type="region of interest" description="Disordered" evidence="9">
    <location>
        <begin position="82"/>
        <end position="112"/>
    </location>
</feature>